<feature type="region of interest" description="Disordered" evidence="1">
    <location>
        <begin position="295"/>
        <end position="321"/>
    </location>
</feature>
<feature type="compositionally biased region" description="Basic and acidic residues" evidence="1">
    <location>
        <begin position="346"/>
        <end position="364"/>
    </location>
</feature>
<dbReference type="InParanoid" id="A0A0G4ECP7"/>
<name>A0A0G4ECP7_VITBC</name>
<accession>A0A0G4ECP7</accession>
<protein>
    <submittedName>
        <fullName evidence="2">Uncharacterized protein</fullName>
    </submittedName>
</protein>
<proteinExistence type="predicted"/>
<organism evidence="2 3">
    <name type="scientific">Vitrella brassicaformis (strain CCMP3155)</name>
    <dbReference type="NCBI Taxonomy" id="1169540"/>
    <lineage>
        <taxon>Eukaryota</taxon>
        <taxon>Sar</taxon>
        <taxon>Alveolata</taxon>
        <taxon>Colpodellida</taxon>
        <taxon>Vitrellaceae</taxon>
        <taxon>Vitrella</taxon>
    </lineage>
</organism>
<dbReference type="AlphaFoldDB" id="A0A0G4ECP7"/>
<sequence>MLEALQPIVGTTLCVWVILQSLPIGLSTRRITGWIHLHPLTDERRPALRRRVNNRTARVGHGSSGVLRPLALIFNSTTQRAGPRADPVYRTQLSEADAEEDEELEYPAAWRFVEAAETGDLSDSPLSQANMKAAPTMSLRMAATSTRAFGGMEAREVPFARAAVMRGAPGSFFNGTTIHLPSLPAFDGKPAVFGKQFPALTPRQEASKPTESPRIGAPVFPAFSLRFGRHVASPQFNTTFGRIFPPPKPSHATPALVQRLASAKHTNATRILSATSPASAPVAANELAKAAKPLEHLGSQDNAVGAKDATEAKEGAGESMAANELEKAAKPLEHLGSQETAVGAKDATEAKEGAGESKDEAAKEAVEVHVTSTGHFAFREPNLCSNKPCGLGARTALDLDASHMPGLGCRSKGMDEKPVCDCPEGDGGDWPFARQPLDKNHVLFDLYRENPLTKAAVPEWSTCTARDGHGKIGVTCGSPDDCAERDTGLVCDLTEFNIYQLVVCQPSNSLGLSPDEFAFPSWDSGERPNAIHKKAKACCIPAETKAHSLHCSHNSDCCGSDICRYNRKCGKCLHSPGTADLRADNRPPMCVYDSECCDNLICGVNNYCQKRGEDDLSAHVLLARS</sequence>
<keyword evidence="3" id="KW-1185">Reference proteome</keyword>
<reference evidence="2 3" key="1">
    <citation type="submission" date="2014-11" db="EMBL/GenBank/DDBJ databases">
        <authorList>
            <person name="Zhu J."/>
            <person name="Qi W."/>
            <person name="Song R."/>
        </authorList>
    </citation>
    <scope>NUCLEOTIDE SEQUENCE [LARGE SCALE GENOMIC DNA]</scope>
</reference>
<evidence type="ECO:0000313" key="3">
    <source>
        <dbReference type="Proteomes" id="UP000041254"/>
    </source>
</evidence>
<feature type="region of interest" description="Disordered" evidence="1">
    <location>
        <begin position="333"/>
        <end position="364"/>
    </location>
</feature>
<gene>
    <name evidence="2" type="ORF">Vbra_7075</name>
</gene>
<dbReference type="Proteomes" id="UP000041254">
    <property type="component" value="Unassembled WGS sequence"/>
</dbReference>
<dbReference type="VEuPathDB" id="CryptoDB:Vbra_7075"/>
<evidence type="ECO:0000256" key="1">
    <source>
        <dbReference type="SAM" id="MobiDB-lite"/>
    </source>
</evidence>
<evidence type="ECO:0000313" key="2">
    <source>
        <dbReference type="EMBL" id="CEL93317.1"/>
    </source>
</evidence>
<dbReference type="EMBL" id="CDMY01000153">
    <property type="protein sequence ID" value="CEL93317.1"/>
    <property type="molecule type" value="Genomic_DNA"/>
</dbReference>